<reference evidence="1" key="1">
    <citation type="submission" date="2021-02" db="EMBL/GenBank/DDBJ databases">
        <authorList>
            <person name="Dougan E. K."/>
            <person name="Rhodes N."/>
            <person name="Thang M."/>
            <person name="Chan C."/>
        </authorList>
    </citation>
    <scope>NUCLEOTIDE SEQUENCE</scope>
</reference>
<protein>
    <submittedName>
        <fullName evidence="1">Uncharacterized protein</fullName>
    </submittedName>
</protein>
<evidence type="ECO:0000313" key="2">
    <source>
        <dbReference type="Proteomes" id="UP000601435"/>
    </source>
</evidence>
<comment type="caution">
    <text evidence="1">The sequence shown here is derived from an EMBL/GenBank/DDBJ whole genome shotgun (WGS) entry which is preliminary data.</text>
</comment>
<gene>
    <name evidence="1" type="ORF">SNEC2469_LOCUS27401</name>
</gene>
<dbReference type="OrthoDB" id="410133at2759"/>
<name>A0A813AE30_9DINO</name>
<accession>A0A813AE30</accession>
<dbReference type="EMBL" id="CAJNJA010057641">
    <property type="protein sequence ID" value="CAE7862896.1"/>
    <property type="molecule type" value="Genomic_DNA"/>
</dbReference>
<proteinExistence type="predicted"/>
<dbReference type="AlphaFoldDB" id="A0A813AE30"/>
<dbReference type="Proteomes" id="UP000601435">
    <property type="component" value="Unassembled WGS sequence"/>
</dbReference>
<organism evidence="1 2">
    <name type="scientific">Symbiodinium necroappetens</name>
    <dbReference type="NCBI Taxonomy" id="1628268"/>
    <lineage>
        <taxon>Eukaryota</taxon>
        <taxon>Sar</taxon>
        <taxon>Alveolata</taxon>
        <taxon>Dinophyceae</taxon>
        <taxon>Suessiales</taxon>
        <taxon>Symbiodiniaceae</taxon>
        <taxon>Symbiodinium</taxon>
    </lineage>
</organism>
<keyword evidence="2" id="KW-1185">Reference proteome</keyword>
<evidence type="ECO:0000313" key="1">
    <source>
        <dbReference type="EMBL" id="CAE7862896.1"/>
    </source>
</evidence>
<sequence>MTLSCVLHFMVSVNEVSFMGSARTAQLFESGRPYWHYAETINGIAARKPILKRIEEPKTRMRMARHQAARVEQMDLVQLVALSFADLEPHEKLWPGGATHLLSLTENSELVRRRGRWASHRVMEIYIQEVTACTFFPSLPLATRQRVLLLAQAFTATLGQAAQWKRQQVPPTSWYALFSAG</sequence>